<dbReference type="Gene3D" id="3.40.50.10380">
    <property type="entry name" value="Malic enzyme, N-terminal domain"/>
    <property type="match status" value="1"/>
</dbReference>
<dbReference type="InterPro" id="IPR015884">
    <property type="entry name" value="Malic_enzyme_CS"/>
</dbReference>
<dbReference type="EMBL" id="LKAJ02000001">
    <property type="protein sequence ID" value="MCS5711055.1"/>
    <property type="molecule type" value="Genomic_DNA"/>
</dbReference>
<dbReference type="SMART" id="SM00919">
    <property type="entry name" value="Malic_M"/>
    <property type="match status" value="1"/>
</dbReference>
<dbReference type="InterPro" id="IPR001891">
    <property type="entry name" value="Malic_OxRdtase"/>
</dbReference>
<evidence type="ECO:0000256" key="2">
    <source>
        <dbReference type="ARBA" id="ARBA00008785"/>
    </source>
</evidence>
<keyword evidence="5" id="KW-0520">NAD</keyword>
<dbReference type="EMBL" id="LKAJ01000021">
    <property type="protein sequence ID" value="KRG18167.1"/>
    <property type="molecule type" value="Genomic_DNA"/>
</dbReference>
<comment type="cofactor">
    <cofactor evidence="8">
        <name>Mg(2+)</name>
        <dbReference type="ChEBI" id="CHEBI:18420"/>
    </cofactor>
    <cofactor evidence="8">
        <name>Mn(2+)</name>
        <dbReference type="ChEBI" id="CHEBI:29035"/>
    </cofactor>
    <text evidence="8">Divalent metal cations. Prefers magnesium or manganese.</text>
</comment>
<feature type="domain" description="Malic enzyme N-terminal" evidence="11">
    <location>
        <begin position="87"/>
        <end position="266"/>
    </location>
</feature>
<keyword evidence="4 12" id="KW-0560">Oxidoreductase</keyword>
<comment type="caution">
    <text evidence="12">The sequence shown here is derived from an EMBL/GenBank/DDBJ whole genome shotgun (WGS) entry which is preliminary data.</text>
</comment>
<organism evidence="12">
    <name type="scientific">Candidatus Berkiella aquae</name>
    <dbReference type="NCBI Taxonomy" id="295108"/>
    <lineage>
        <taxon>Bacteria</taxon>
        <taxon>Pseudomonadati</taxon>
        <taxon>Pseudomonadota</taxon>
        <taxon>Gammaproteobacteria</taxon>
        <taxon>Candidatus Berkiellales</taxon>
        <taxon>Candidatus Berkiellaceae</taxon>
        <taxon>Candidatus Berkiella</taxon>
    </lineage>
</organism>
<evidence type="ECO:0000256" key="4">
    <source>
        <dbReference type="ARBA" id="ARBA00023002"/>
    </source>
</evidence>
<evidence type="ECO:0000256" key="7">
    <source>
        <dbReference type="PIRSR" id="PIRSR000106-2"/>
    </source>
</evidence>
<dbReference type="Pfam" id="PF03949">
    <property type="entry name" value="Malic_M"/>
    <property type="match status" value="1"/>
</dbReference>
<proteinExistence type="inferred from homology"/>
<keyword evidence="14" id="KW-1185">Reference proteome</keyword>
<accession>A0A0Q9YNJ8</accession>
<feature type="binding site" evidence="8">
    <location>
        <position position="251"/>
    </location>
    <ligand>
        <name>a divalent metal cation</name>
        <dbReference type="ChEBI" id="CHEBI:60240"/>
    </ligand>
</feature>
<protein>
    <submittedName>
        <fullName evidence="12 13">NAD-dependent malic enzyme</fullName>
        <ecNumber evidence="12">1.1.1.38</ecNumber>
    </submittedName>
</protein>
<sequence length="568" mass="63658">MLKYTTRFDHGLGQEWIETDLSGKELLVTPLLNKGTAFSEEERHNLKLLGKLPQRIETLQEQLFRVESQFGRYTTTLQKYIYLNNLHDKNETLFYTFLLDNLDITLPLIYTPGVSAAVQRFSHEFRQPRGLYISYPDRDKIDEILDNRTHAEIDLLVATDGERILGIGDQGIGGMDIPIAKLVVYSLCGVNPYRTIPILLDVGTDNQQLLNDPLYLGWRHARIRGKEYDDFIQTFVDAVKRKLPKSMIHWEDFGNQNARRILETYRLEHCSFNDDMQGTAVVTLAALLSAIKASNLDIKDQRIVVYGAGTAGLGIADQLFNAMVHFGVPPEAARRQFWLIDRHGLLVDGMPELNTFQQPYARPSQEANDWPNEKRDLLSVVEKIHPTILIGCSTVKDAFTEAVVKAMASHTNKPIICPLSNPNENSEGDPNNLIAWTKGKALIATGSPFPPVEYEGIKYCITQCNNALSFPGIGLGVIATKATQVTDNMLWAATQAISLKAPILQDPTLPLLPHITEIPELAAHVAHAVAEQAIKDGVATVNPSMNFAEFIKENMWKPYYRPIRSAKG</sequence>
<dbReference type="FunFam" id="3.40.50.10380:FF:000001">
    <property type="entry name" value="NAD-dependent malic enzyme"/>
    <property type="match status" value="1"/>
</dbReference>
<feature type="active site" description="Proton donor" evidence="6">
    <location>
        <position position="110"/>
    </location>
</feature>
<gene>
    <name evidence="12" type="primary">maeA_2</name>
    <name evidence="13" type="ORF">HT99x_006400</name>
    <name evidence="12" type="ORF">HT99x_03011</name>
</gene>
<dbReference type="InterPro" id="IPR012301">
    <property type="entry name" value="Malic_N_dom"/>
</dbReference>
<dbReference type="GO" id="GO:0004470">
    <property type="term" value="F:malic enzyme activity"/>
    <property type="evidence" value="ECO:0007669"/>
    <property type="project" value="InterPro"/>
</dbReference>
<dbReference type="InterPro" id="IPR012302">
    <property type="entry name" value="Malic_NAD-bd"/>
</dbReference>
<evidence type="ECO:0000259" key="11">
    <source>
        <dbReference type="SMART" id="SM01274"/>
    </source>
</evidence>
<dbReference type="SUPFAM" id="SSF53223">
    <property type="entry name" value="Aminoacid dehydrogenase-like, N-terminal domain"/>
    <property type="match status" value="1"/>
</dbReference>
<dbReference type="PIRSF" id="PIRSF000106">
    <property type="entry name" value="ME"/>
    <property type="match status" value="1"/>
</dbReference>
<feature type="binding site" evidence="7">
    <location>
        <position position="163"/>
    </location>
    <ligand>
        <name>(S)-malate</name>
        <dbReference type="ChEBI" id="CHEBI:15589"/>
    </ligand>
</feature>
<dbReference type="SUPFAM" id="SSF51735">
    <property type="entry name" value="NAD(P)-binding Rossmann-fold domains"/>
    <property type="match status" value="1"/>
</dbReference>
<dbReference type="GO" id="GO:0006108">
    <property type="term" value="P:malate metabolic process"/>
    <property type="evidence" value="ECO:0007669"/>
    <property type="project" value="TreeGrafter"/>
</dbReference>
<keyword evidence="3 8" id="KW-0479">Metal-binding</keyword>
<dbReference type="PROSITE" id="PS00331">
    <property type="entry name" value="MALIC_ENZYMES"/>
    <property type="match status" value="1"/>
</dbReference>
<dbReference type="GO" id="GO:0016616">
    <property type="term" value="F:oxidoreductase activity, acting on the CH-OH group of donors, NAD or NADP as acceptor"/>
    <property type="evidence" value="ECO:0007669"/>
    <property type="project" value="InterPro"/>
</dbReference>
<feature type="binding site" evidence="7">
    <location>
        <position position="421"/>
    </location>
    <ligand>
        <name>(S)-malate</name>
        <dbReference type="ChEBI" id="CHEBI:15589"/>
    </ligand>
</feature>
<reference evidence="13" key="3">
    <citation type="submission" date="2021-06" db="EMBL/GenBank/DDBJ databases">
        <title>Genomic Description and Analysis of Intracellular Bacteria, Candidatus Berkiella cookevillensis and Candidatus Berkiella aquae.</title>
        <authorList>
            <person name="Kidane D.T."/>
            <person name="Mehari Y.T."/>
            <person name="Rice F.C."/>
            <person name="Arivett B.A."/>
            <person name="Farone A.L."/>
            <person name="Berk S.G."/>
            <person name="Farone M.B."/>
        </authorList>
    </citation>
    <scope>NUCLEOTIDE SEQUENCE</scope>
    <source>
        <strain evidence="13">HT99</strain>
    </source>
</reference>
<dbReference type="NCBIfam" id="NF010052">
    <property type="entry name" value="PRK13529.1"/>
    <property type="match status" value="1"/>
</dbReference>
<dbReference type="AlphaFoldDB" id="A0A0Q9YNJ8"/>
<name>A0A0Q9YNJ8_9GAMM</name>
<dbReference type="PANTHER" id="PTHR23406">
    <property type="entry name" value="MALIC ENZYME-RELATED"/>
    <property type="match status" value="1"/>
</dbReference>
<evidence type="ECO:0000313" key="14">
    <source>
        <dbReference type="Proteomes" id="UP000051497"/>
    </source>
</evidence>
<dbReference type="GO" id="GO:0051287">
    <property type="term" value="F:NAD binding"/>
    <property type="evidence" value="ECO:0007669"/>
    <property type="project" value="InterPro"/>
</dbReference>
<dbReference type="Proteomes" id="UP000051497">
    <property type="component" value="Unassembled WGS sequence"/>
</dbReference>
<comment type="cofactor">
    <cofactor evidence="1">
        <name>Mn(2+)</name>
        <dbReference type="ChEBI" id="CHEBI:29035"/>
    </cofactor>
</comment>
<evidence type="ECO:0000256" key="8">
    <source>
        <dbReference type="PIRSR" id="PIRSR000106-3"/>
    </source>
</evidence>
<evidence type="ECO:0000256" key="5">
    <source>
        <dbReference type="ARBA" id="ARBA00023027"/>
    </source>
</evidence>
<dbReference type="STRING" id="295108.HT99x_03011"/>
<evidence type="ECO:0000256" key="6">
    <source>
        <dbReference type="PIRSR" id="PIRSR000106-1"/>
    </source>
</evidence>
<dbReference type="GO" id="GO:0046872">
    <property type="term" value="F:metal ion binding"/>
    <property type="evidence" value="ECO:0007669"/>
    <property type="project" value="UniProtKB-KW"/>
</dbReference>
<evidence type="ECO:0000256" key="9">
    <source>
        <dbReference type="RuleBase" id="RU003427"/>
    </source>
</evidence>
<dbReference type="PRINTS" id="PR00072">
    <property type="entry name" value="MALOXRDTASE"/>
</dbReference>
<evidence type="ECO:0000313" key="12">
    <source>
        <dbReference type="EMBL" id="KRG18167.1"/>
    </source>
</evidence>
<evidence type="ECO:0000313" key="13">
    <source>
        <dbReference type="EMBL" id="MCS5711055.1"/>
    </source>
</evidence>
<evidence type="ECO:0000256" key="3">
    <source>
        <dbReference type="ARBA" id="ARBA00022723"/>
    </source>
</evidence>
<feature type="binding site" evidence="8">
    <location>
        <position position="252"/>
    </location>
    <ligand>
        <name>a divalent metal cation</name>
        <dbReference type="ChEBI" id="CHEBI:60240"/>
    </ligand>
</feature>
<dbReference type="Pfam" id="PF00390">
    <property type="entry name" value="malic"/>
    <property type="match status" value="1"/>
</dbReference>
<dbReference type="PATRIC" id="fig|1590043.3.peg.3065"/>
<dbReference type="InterPro" id="IPR046346">
    <property type="entry name" value="Aminoacid_DH-like_N_sf"/>
</dbReference>
<dbReference type="PANTHER" id="PTHR23406:SF34">
    <property type="entry name" value="NAD-DEPENDENT MALIC ENZYME, MITOCHONDRIAL"/>
    <property type="match status" value="1"/>
</dbReference>
<dbReference type="EC" id="1.1.1.38" evidence="12"/>
<feature type="binding site" evidence="8">
    <location>
        <position position="275"/>
    </location>
    <ligand>
        <name>a divalent metal cation</name>
        <dbReference type="ChEBI" id="CHEBI:60240"/>
    </ligand>
</feature>
<feature type="domain" description="Malic enzyme NAD-binding" evidence="10">
    <location>
        <begin position="276"/>
        <end position="534"/>
    </location>
</feature>
<reference evidence="12" key="1">
    <citation type="submission" date="2015-09" db="EMBL/GenBank/DDBJ databases">
        <title>Draft Genome Sequences of Two Novel Amoeba-resistant Intranuclear Bacteria, Candidatus Berkiella cookevillensis and Candidatus Berkiella aquae.</title>
        <authorList>
            <person name="Mehari Y.T."/>
            <person name="Arivett B.A."/>
            <person name="Farone A.L."/>
            <person name="Gunderson J.H."/>
            <person name="Farone M.B."/>
        </authorList>
    </citation>
    <scope>NUCLEOTIDE SEQUENCE [LARGE SCALE GENOMIC DNA]</scope>
    <source>
        <strain evidence="12">HT99</strain>
    </source>
</reference>
<feature type="binding site" evidence="7">
    <location>
        <position position="465"/>
    </location>
    <ligand>
        <name>(S)-malate</name>
        <dbReference type="ChEBI" id="CHEBI:15589"/>
    </ligand>
</feature>
<dbReference type="InterPro" id="IPR037062">
    <property type="entry name" value="Malic_N_dom_sf"/>
</dbReference>
<evidence type="ECO:0000256" key="1">
    <source>
        <dbReference type="ARBA" id="ARBA00001936"/>
    </source>
</evidence>
<dbReference type="SMART" id="SM01274">
    <property type="entry name" value="malic"/>
    <property type="match status" value="1"/>
</dbReference>
<dbReference type="InterPro" id="IPR036291">
    <property type="entry name" value="NAD(P)-bd_dom_sf"/>
</dbReference>
<reference evidence="13" key="2">
    <citation type="journal article" date="2016" name="Genome Announc.">
        <title>Draft Genome Sequences of Two Novel Amoeba-Resistant Intranuclear Bacteria, 'Candidatus Berkiella cookevillensis' and 'Candidatus Berkiella aquae'.</title>
        <authorList>
            <person name="Mehari Y.T."/>
            <person name="Arivett B.A."/>
            <person name="Farone A.L."/>
            <person name="Gunderson J.H."/>
            <person name="Farone M.B."/>
        </authorList>
    </citation>
    <scope>NUCLEOTIDE SEQUENCE</scope>
    <source>
        <strain evidence="13">HT99</strain>
    </source>
</reference>
<dbReference type="RefSeq" id="WP_075067602.1">
    <property type="nucleotide sequence ID" value="NZ_LKAJ02000001.1"/>
</dbReference>
<comment type="similarity">
    <text evidence="2 9">Belongs to the malic enzymes family.</text>
</comment>
<evidence type="ECO:0000259" key="10">
    <source>
        <dbReference type="SMART" id="SM00919"/>
    </source>
</evidence>
<dbReference type="Gene3D" id="3.40.50.720">
    <property type="entry name" value="NAD(P)-binding Rossmann-like Domain"/>
    <property type="match status" value="1"/>
</dbReference>
<feature type="active site" description="Proton acceptor" evidence="6">
    <location>
        <position position="181"/>
    </location>
</feature>
<dbReference type="OrthoDB" id="3314528at2"/>
<dbReference type="GO" id="GO:0005829">
    <property type="term" value="C:cytosol"/>
    <property type="evidence" value="ECO:0007669"/>
    <property type="project" value="TreeGrafter"/>
</dbReference>